<dbReference type="Gene3D" id="3.30.2010.10">
    <property type="entry name" value="Metalloproteases ('zincins'), catalytic domain"/>
    <property type="match status" value="1"/>
</dbReference>
<dbReference type="InterPro" id="IPR052173">
    <property type="entry name" value="Beta-lactam_resp_regulator"/>
</dbReference>
<dbReference type="PANTHER" id="PTHR34978">
    <property type="entry name" value="POSSIBLE SENSOR-TRANSDUCER PROTEIN BLAR"/>
    <property type="match status" value="1"/>
</dbReference>
<feature type="transmembrane region" description="Helical" evidence="1">
    <location>
        <begin position="58"/>
        <end position="79"/>
    </location>
</feature>
<proteinExistence type="predicted"/>
<dbReference type="Proteomes" id="UP000034894">
    <property type="component" value="Unassembled WGS sequence"/>
</dbReference>
<organism evidence="3 4">
    <name type="scientific">Candidatus Gottesmanbacteria bacterium GW2011_GWA2_43_14</name>
    <dbReference type="NCBI Taxonomy" id="1618443"/>
    <lineage>
        <taxon>Bacteria</taxon>
        <taxon>Candidatus Gottesmaniibacteriota</taxon>
    </lineage>
</organism>
<feature type="domain" description="Peptidase M56" evidence="2">
    <location>
        <begin position="61"/>
        <end position="243"/>
    </location>
</feature>
<feature type="transmembrane region" description="Helical" evidence="1">
    <location>
        <begin position="7"/>
        <end position="29"/>
    </location>
</feature>
<evidence type="ECO:0000256" key="1">
    <source>
        <dbReference type="SAM" id="Phobius"/>
    </source>
</evidence>
<gene>
    <name evidence="3" type="ORF">UV73_C0004G0143</name>
</gene>
<keyword evidence="1" id="KW-0812">Transmembrane</keyword>
<evidence type="ECO:0000259" key="2">
    <source>
        <dbReference type="Pfam" id="PF05569"/>
    </source>
</evidence>
<keyword evidence="1" id="KW-0472">Membrane</keyword>
<dbReference type="EMBL" id="LCFP01000004">
    <property type="protein sequence ID" value="KKS98001.1"/>
    <property type="molecule type" value="Genomic_DNA"/>
</dbReference>
<comment type="caution">
    <text evidence="3">The sequence shown here is derived from an EMBL/GenBank/DDBJ whole genome shotgun (WGS) entry which is preliminary data.</text>
</comment>
<dbReference type="AlphaFoldDB" id="A0A0G1FSL2"/>
<dbReference type="Pfam" id="PF05569">
    <property type="entry name" value="Peptidase_M56"/>
    <property type="match status" value="1"/>
</dbReference>
<feature type="transmembrane region" description="Helical" evidence="1">
    <location>
        <begin position="258"/>
        <end position="277"/>
    </location>
</feature>
<dbReference type="STRING" id="1618443.UV73_C0004G0143"/>
<evidence type="ECO:0000313" key="3">
    <source>
        <dbReference type="EMBL" id="KKS98001.1"/>
    </source>
</evidence>
<dbReference type="InterPro" id="IPR008756">
    <property type="entry name" value="Peptidase_M56"/>
</dbReference>
<protein>
    <submittedName>
        <fullName evidence="3">Cell surface protein</fullName>
    </submittedName>
</protein>
<dbReference type="PANTHER" id="PTHR34978:SF3">
    <property type="entry name" value="SLR0241 PROTEIN"/>
    <property type="match status" value="1"/>
</dbReference>
<keyword evidence="1" id="KW-1133">Transmembrane helix</keyword>
<accession>A0A0G1FSL2</accession>
<reference evidence="3 4" key="1">
    <citation type="journal article" date="2015" name="Nature">
        <title>rRNA introns, odd ribosomes, and small enigmatic genomes across a large radiation of phyla.</title>
        <authorList>
            <person name="Brown C.T."/>
            <person name="Hug L.A."/>
            <person name="Thomas B.C."/>
            <person name="Sharon I."/>
            <person name="Castelle C.J."/>
            <person name="Singh A."/>
            <person name="Wilkins M.J."/>
            <person name="Williams K.H."/>
            <person name="Banfield J.F."/>
        </authorList>
    </citation>
    <scope>NUCLEOTIDE SEQUENCE [LARGE SCALE GENOMIC DNA]</scope>
</reference>
<evidence type="ECO:0000313" key="4">
    <source>
        <dbReference type="Proteomes" id="UP000034894"/>
    </source>
</evidence>
<dbReference type="CDD" id="cd07326">
    <property type="entry name" value="M56_BlaR1_MecR1_like"/>
    <property type="match status" value="1"/>
</dbReference>
<sequence length="311" mass="35585">MKINKYLFVFSFLFTFLISGYLLILFRFFPVFFHHALYYCREMVKNISFGSSPLVGDFIFIFLSLLILHTAIKLLISFFKIYRFSRTLSPLVTGNKRTRRLIKDLGLENKVMILPKNAPTAFCFGFLNPRIFITTGIIRLVSLKELAVILRHEKYHLENKDTATLLLADLTQCLFPFFPLVSDLIGNYRLNRELEADRQAIRQKNDQYCLSDVLKKLITYKPAPLPAVAGLNAYETLEARIKALLNLKVPAKKPSLKNLLQTFFTLIIFLVFALSSVSTAETGPENGGHKSFCRPNTECHHSCSGLYILPL</sequence>
<name>A0A0G1FSL2_9BACT</name>